<name>A0ABT3JBF0_9SPHN</name>
<dbReference type="InterPro" id="IPR001279">
    <property type="entry name" value="Metallo-B-lactamas"/>
</dbReference>
<organism evidence="6 7">
    <name type="scientific">Sphingomonas arvum</name>
    <dbReference type="NCBI Taxonomy" id="2992113"/>
    <lineage>
        <taxon>Bacteria</taxon>
        <taxon>Pseudomonadati</taxon>
        <taxon>Pseudomonadota</taxon>
        <taxon>Alphaproteobacteria</taxon>
        <taxon>Sphingomonadales</taxon>
        <taxon>Sphingomonadaceae</taxon>
        <taxon>Sphingomonas</taxon>
    </lineage>
</organism>
<dbReference type="PANTHER" id="PTHR42978:SF3">
    <property type="entry name" value="BLR3078 PROTEIN"/>
    <property type="match status" value="1"/>
</dbReference>
<evidence type="ECO:0000313" key="6">
    <source>
        <dbReference type="EMBL" id="MCW3796382.1"/>
    </source>
</evidence>
<dbReference type="Pfam" id="PF00753">
    <property type="entry name" value="Lactamase_B"/>
    <property type="match status" value="1"/>
</dbReference>
<dbReference type="InterPro" id="IPR051013">
    <property type="entry name" value="MBL_superfamily_lactonases"/>
</dbReference>
<dbReference type="Proteomes" id="UP001526246">
    <property type="component" value="Unassembled WGS sequence"/>
</dbReference>
<keyword evidence="2" id="KW-0479">Metal-binding</keyword>
<evidence type="ECO:0000256" key="2">
    <source>
        <dbReference type="ARBA" id="ARBA00022723"/>
    </source>
</evidence>
<keyword evidence="3" id="KW-0378">Hydrolase</keyword>
<sequence>MKVHHLNCGTCCPWGGRLFDGESHGLLHGHIVCHCLLLETDRGLVLVDTGYGHRQLERRRLSKFFTFLNQPQLLEGETAVAQVRRLGFDPADVRHIVITHLDFDHAGGIEDFPNATVHLTAREKEVAEAGAGGAFVGTRRYRPQQWDEVDKWALYPLGRGEPWLGFDCVRDLEGLPPEILLVPLVGHTWGHSGVAIDTGNGWLFYAGDAYFHHGEIGRRDRRCPPGMRFYQDMMEVDRAARVTNQKKLRQLSLERAGEVEIFCAHDRAEFDQFATAAPDADRPLMRWRERRAPERTFAG</sequence>
<dbReference type="SUPFAM" id="SSF56281">
    <property type="entry name" value="Metallo-hydrolase/oxidoreductase"/>
    <property type="match status" value="1"/>
</dbReference>
<evidence type="ECO:0000259" key="5">
    <source>
        <dbReference type="SMART" id="SM00849"/>
    </source>
</evidence>
<feature type="domain" description="Metallo-beta-lactamase" evidence="5">
    <location>
        <begin position="32"/>
        <end position="265"/>
    </location>
</feature>
<accession>A0ABT3JBF0</accession>
<dbReference type="CDD" id="cd07742">
    <property type="entry name" value="metallo-hydrolase-like_MBL-fold"/>
    <property type="match status" value="1"/>
</dbReference>
<proteinExistence type="inferred from homology"/>
<protein>
    <submittedName>
        <fullName evidence="6">MBL fold metallo-hydrolase</fullName>
    </submittedName>
</protein>
<dbReference type="EMBL" id="JAPDOB010000001">
    <property type="protein sequence ID" value="MCW3796382.1"/>
    <property type="molecule type" value="Genomic_DNA"/>
</dbReference>
<dbReference type="Gene3D" id="3.60.15.10">
    <property type="entry name" value="Ribonuclease Z/Hydroxyacylglutathione hydrolase-like"/>
    <property type="match status" value="1"/>
</dbReference>
<evidence type="ECO:0000256" key="1">
    <source>
        <dbReference type="ARBA" id="ARBA00007749"/>
    </source>
</evidence>
<comment type="similarity">
    <text evidence="1">Belongs to the metallo-beta-lactamase superfamily.</text>
</comment>
<dbReference type="RefSeq" id="WP_264880139.1">
    <property type="nucleotide sequence ID" value="NZ_JAPDOB010000001.1"/>
</dbReference>
<evidence type="ECO:0000256" key="3">
    <source>
        <dbReference type="ARBA" id="ARBA00022801"/>
    </source>
</evidence>
<dbReference type="PANTHER" id="PTHR42978">
    <property type="entry name" value="QUORUM-QUENCHING LACTONASE YTNP-RELATED-RELATED"/>
    <property type="match status" value="1"/>
</dbReference>
<gene>
    <name evidence="6" type="ORF">OMW55_00970</name>
</gene>
<evidence type="ECO:0000256" key="4">
    <source>
        <dbReference type="ARBA" id="ARBA00022833"/>
    </source>
</evidence>
<evidence type="ECO:0000313" key="7">
    <source>
        <dbReference type="Proteomes" id="UP001526246"/>
    </source>
</evidence>
<dbReference type="InterPro" id="IPR036866">
    <property type="entry name" value="RibonucZ/Hydroxyglut_hydro"/>
</dbReference>
<keyword evidence="7" id="KW-1185">Reference proteome</keyword>
<comment type="caution">
    <text evidence="6">The sequence shown here is derived from an EMBL/GenBank/DDBJ whole genome shotgun (WGS) entry which is preliminary data.</text>
</comment>
<dbReference type="SMART" id="SM00849">
    <property type="entry name" value="Lactamase_B"/>
    <property type="match status" value="1"/>
</dbReference>
<keyword evidence="4" id="KW-0862">Zinc</keyword>
<reference evidence="6 7" key="1">
    <citation type="submission" date="2022-10" db="EMBL/GenBank/DDBJ databases">
        <title>Sphingomonas sp.</title>
        <authorList>
            <person name="Jin C."/>
        </authorList>
    </citation>
    <scope>NUCLEOTIDE SEQUENCE [LARGE SCALE GENOMIC DNA]</scope>
    <source>
        <strain evidence="6 7">BN140010</strain>
    </source>
</reference>